<dbReference type="EMBL" id="UGNP01000001">
    <property type="protein sequence ID" value="STX09333.1"/>
    <property type="molecule type" value="Genomic_DNA"/>
</dbReference>
<dbReference type="AlphaFoldDB" id="A0A8B4Q9E3"/>
<dbReference type="Pfam" id="PF14690">
    <property type="entry name" value="Zn_ribbon_ISL3"/>
    <property type="match status" value="1"/>
</dbReference>
<protein>
    <submittedName>
        <fullName evidence="2">Transposase and inactivated derivatives</fullName>
    </submittedName>
</protein>
<evidence type="ECO:0000313" key="2">
    <source>
        <dbReference type="EMBL" id="STX09333.1"/>
    </source>
</evidence>
<evidence type="ECO:0000313" key="3">
    <source>
        <dbReference type="Proteomes" id="UP000254330"/>
    </source>
</evidence>
<accession>A0A8B4Q9E3</accession>
<proteinExistence type="predicted"/>
<dbReference type="Proteomes" id="UP000254330">
    <property type="component" value="Unassembled WGS sequence"/>
</dbReference>
<organism evidence="2 3">
    <name type="scientific">Kurthia zopfii</name>
    <dbReference type="NCBI Taxonomy" id="1650"/>
    <lineage>
        <taxon>Bacteria</taxon>
        <taxon>Bacillati</taxon>
        <taxon>Bacillota</taxon>
        <taxon>Bacilli</taxon>
        <taxon>Bacillales</taxon>
        <taxon>Caryophanaceae</taxon>
        <taxon>Kurthia</taxon>
    </lineage>
</organism>
<comment type="caution">
    <text evidence="2">The sequence shown here is derived from an EMBL/GenBank/DDBJ whole genome shotgun (WGS) entry which is preliminary data.</text>
</comment>
<sequence length="82" mass="9821">MKSIMNIPRLKDVLITKIEGIEGKYTLYIEIPKIPHDCPSCHSSTSKVHDYRIQRISHLKWFERLTVLYYKRRRYFCSCGNT</sequence>
<name>A0A8B4Q9E3_9BACL</name>
<feature type="domain" description="Transposase IS204/IS1001/IS1096/IS1165 zinc-finger" evidence="1">
    <location>
        <begin position="35"/>
        <end position="79"/>
    </location>
</feature>
<reference evidence="2 3" key="1">
    <citation type="submission" date="2018-06" db="EMBL/GenBank/DDBJ databases">
        <authorList>
            <consortium name="Pathogen Informatics"/>
            <person name="Doyle S."/>
        </authorList>
    </citation>
    <scope>NUCLEOTIDE SEQUENCE [LARGE SCALE GENOMIC DNA]</scope>
    <source>
        <strain evidence="2 3">NCTC10597</strain>
    </source>
</reference>
<gene>
    <name evidence="2" type="ORF">NCTC10597_01005</name>
</gene>
<dbReference type="InterPro" id="IPR029261">
    <property type="entry name" value="Transposase_Znf"/>
</dbReference>
<evidence type="ECO:0000259" key="1">
    <source>
        <dbReference type="Pfam" id="PF14690"/>
    </source>
</evidence>